<gene>
    <name evidence="1" type="ORF">Tcan_03876</name>
</gene>
<keyword evidence="2" id="KW-1185">Reference proteome</keyword>
<sequence length="86" mass="9598">MSSIGISASTRCYPTVRQVREVGKAVLYIGDGSLAGYTRTARCDSGSNYCLKPYETLHWNYTNSQQDWQYDYERTGVAEVSLSLSA</sequence>
<evidence type="ECO:0000313" key="1">
    <source>
        <dbReference type="EMBL" id="KHN73735.1"/>
    </source>
</evidence>
<comment type="caution">
    <text evidence="1">The sequence shown here is derived from an EMBL/GenBank/DDBJ whole genome shotgun (WGS) entry which is preliminary data.</text>
</comment>
<accession>A0A0B2UY33</accession>
<organism evidence="1 2">
    <name type="scientific">Toxocara canis</name>
    <name type="common">Canine roundworm</name>
    <dbReference type="NCBI Taxonomy" id="6265"/>
    <lineage>
        <taxon>Eukaryota</taxon>
        <taxon>Metazoa</taxon>
        <taxon>Ecdysozoa</taxon>
        <taxon>Nematoda</taxon>
        <taxon>Chromadorea</taxon>
        <taxon>Rhabditida</taxon>
        <taxon>Spirurina</taxon>
        <taxon>Ascaridomorpha</taxon>
        <taxon>Ascaridoidea</taxon>
        <taxon>Toxocaridae</taxon>
        <taxon>Toxocara</taxon>
    </lineage>
</organism>
<dbReference type="Proteomes" id="UP000031036">
    <property type="component" value="Unassembled WGS sequence"/>
</dbReference>
<protein>
    <submittedName>
        <fullName evidence="1">Uncharacterized protein</fullName>
    </submittedName>
</protein>
<evidence type="ECO:0000313" key="2">
    <source>
        <dbReference type="Proteomes" id="UP000031036"/>
    </source>
</evidence>
<proteinExistence type="predicted"/>
<name>A0A0B2UY33_TOXCA</name>
<dbReference type="AlphaFoldDB" id="A0A0B2UY33"/>
<dbReference type="EMBL" id="JPKZ01003062">
    <property type="protein sequence ID" value="KHN73735.1"/>
    <property type="molecule type" value="Genomic_DNA"/>
</dbReference>
<reference evidence="1 2" key="1">
    <citation type="submission" date="2014-11" db="EMBL/GenBank/DDBJ databases">
        <title>Genetic blueprint of the zoonotic pathogen Toxocara canis.</title>
        <authorList>
            <person name="Zhu X.-Q."/>
            <person name="Korhonen P.K."/>
            <person name="Cai H."/>
            <person name="Young N.D."/>
            <person name="Nejsum P."/>
            <person name="von Samson-Himmelstjerna G."/>
            <person name="Boag P.R."/>
            <person name="Tan P."/>
            <person name="Li Q."/>
            <person name="Min J."/>
            <person name="Yang Y."/>
            <person name="Wang X."/>
            <person name="Fang X."/>
            <person name="Hall R.S."/>
            <person name="Hofmann A."/>
            <person name="Sternberg P.W."/>
            <person name="Jex A.R."/>
            <person name="Gasser R.B."/>
        </authorList>
    </citation>
    <scope>NUCLEOTIDE SEQUENCE [LARGE SCALE GENOMIC DNA]</scope>
    <source>
        <strain evidence="1">PN_DK_2014</strain>
    </source>
</reference>